<keyword evidence="2" id="KW-0813">Transport</keyword>
<keyword evidence="4" id="KW-0653">Protein transport</keyword>
<dbReference type="STRING" id="34475.A0A4Y9YGM4"/>
<dbReference type="PANTHER" id="PTHR12894:SF27">
    <property type="entry name" value="TRANSFORMING GROWTH FACTOR-BETA RECEPTOR-ASSOCIATED PROTEIN 1"/>
    <property type="match status" value="1"/>
</dbReference>
<reference evidence="7 8" key="1">
    <citation type="submission" date="2019-01" db="EMBL/GenBank/DDBJ databases">
        <title>Genome sequencing of the rare red list fungi Fomitopsis rosea.</title>
        <authorList>
            <person name="Buettner E."/>
            <person name="Kellner H."/>
        </authorList>
    </citation>
    <scope>NUCLEOTIDE SEQUENCE [LARGE SCALE GENOMIC DNA]</scope>
    <source>
        <strain evidence="7 8">DSM 105464</strain>
    </source>
</reference>
<dbReference type="AlphaFoldDB" id="A0A4Y9YGM4"/>
<dbReference type="Proteomes" id="UP000298390">
    <property type="component" value="Unassembled WGS sequence"/>
</dbReference>
<dbReference type="InterPro" id="IPR001180">
    <property type="entry name" value="CNH_dom"/>
</dbReference>
<accession>A0A4Y9YGM4</accession>
<evidence type="ECO:0000256" key="5">
    <source>
        <dbReference type="SAM" id="MobiDB-lite"/>
    </source>
</evidence>
<dbReference type="EMBL" id="SEKV01000240">
    <property type="protein sequence ID" value="TFY60727.1"/>
    <property type="molecule type" value="Genomic_DNA"/>
</dbReference>
<dbReference type="InterPro" id="IPR032914">
    <property type="entry name" value="Vam6/VPS39/TRAP1"/>
</dbReference>
<comment type="caution">
    <text evidence="7">The sequence shown here is derived from an EMBL/GenBank/DDBJ whole genome shotgun (WGS) entry which is preliminary data.</text>
</comment>
<protein>
    <recommendedName>
        <fullName evidence="6">CNH domain-containing protein</fullName>
    </recommendedName>
</protein>
<comment type="subcellular location">
    <subcellularLocation>
        <location evidence="1">Cytoplasm</location>
    </subcellularLocation>
</comment>
<evidence type="ECO:0000256" key="4">
    <source>
        <dbReference type="ARBA" id="ARBA00022927"/>
    </source>
</evidence>
<dbReference type="GO" id="GO:0005737">
    <property type="term" value="C:cytoplasm"/>
    <property type="evidence" value="ECO:0007669"/>
    <property type="project" value="UniProtKB-SubCell"/>
</dbReference>
<evidence type="ECO:0000259" key="6">
    <source>
        <dbReference type="PROSITE" id="PS50219"/>
    </source>
</evidence>
<keyword evidence="3" id="KW-0963">Cytoplasm</keyword>
<dbReference type="Pfam" id="PF00780">
    <property type="entry name" value="CNH"/>
    <property type="match status" value="1"/>
</dbReference>
<evidence type="ECO:0000313" key="7">
    <source>
        <dbReference type="EMBL" id="TFY60727.1"/>
    </source>
</evidence>
<evidence type="ECO:0000256" key="1">
    <source>
        <dbReference type="ARBA" id="ARBA00004496"/>
    </source>
</evidence>
<proteinExistence type="predicted"/>
<evidence type="ECO:0000256" key="3">
    <source>
        <dbReference type="ARBA" id="ARBA00022490"/>
    </source>
</evidence>
<dbReference type="PROSITE" id="PS50219">
    <property type="entry name" value="CNH"/>
    <property type="match status" value="1"/>
</dbReference>
<feature type="domain" description="CNH" evidence="6">
    <location>
        <begin position="34"/>
        <end position="320"/>
    </location>
</feature>
<evidence type="ECO:0000256" key="2">
    <source>
        <dbReference type="ARBA" id="ARBA00022448"/>
    </source>
</evidence>
<gene>
    <name evidence="7" type="ORF">EVJ58_g4966</name>
</gene>
<dbReference type="GO" id="GO:0006914">
    <property type="term" value="P:autophagy"/>
    <property type="evidence" value="ECO:0007669"/>
    <property type="project" value="TreeGrafter"/>
</dbReference>
<sequence>MSSAPLNPLDVPPYQLQPLLASVGDNSARLPGQQAHIRCAQALGAELYVGCSNGELLRFSIQLQEGSTADSYTLLSRQAVVHERPIQEIVLLPSLLRALVLADHQVYIYTLPSLDQIPPTVIKPIRNVVTIAVDEQHLRRPPPADPLYPADPVDFCVIKRSAISLYSLSKERLFFQKEIPLPSGGFVARRTGKALCIADKEYYNVIDLELASMVPLLPLSQASDGQTIKPSITVISENEFLIVSWTGASSLGVFITGDGEPVRGTLEWPAHPETISLDYPYMTTLLPNETIEIHSVETQAIVQVVPAPADGAQIPERKKLNSSANGFYVPSNQRSDKLRKTPVRLVRRRGTSEAGGSSGKESGGEDLEEVPGMSV</sequence>
<name>A0A4Y9YGM4_9APHY</name>
<feature type="compositionally biased region" description="Basic residues" evidence="5">
    <location>
        <begin position="340"/>
        <end position="349"/>
    </location>
</feature>
<feature type="compositionally biased region" description="Polar residues" evidence="5">
    <location>
        <begin position="323"/>
        <end position="333"/>
    </location>
</feature>
<dbReference type="GO" id="GO:0034058">
    <property type="term" value="P:endosomal vesicle fusion"/>
    <property type="evidence" value="ECO:0007669"/>
    <property type="project" value="TreeGrafter"/>
</dbReference>
<evidence type="ECO:0000313" key="8">
    <source>
        <dbReference type="Proteomes" id="UP000298390"/>
    </source>
</evidence>
<dbReference type="GO" id="GO:0016020">
    <property type="term" value="C:membrane"/>
    <property type="evidence" value="ECO:0007669"/>
    <property type="project" value="TreeGrafter"/>
</dbReference>
<dbReference type="GO" id="GO:0015031">
    <property type="term" value="P:protein transport"/>
    <property type="evidence" value="ECO:0007669"/>
    <property type="project" value="UniProtKB-KW"/>
</dbReference>
<feature type="region of interest" description="Disordered" evidence="5">
    <location>
        <begin position="323"/>
        <end position="375"/>
    </location>
</feature>
<organism evidence="7 8">
    <name type="scientific">Rhodofomes roseus</name>
    <dbReference type="NCBI Taxonomy" id="34475"/>
    <lineage>
        <taxon>Eukaryota</taxon>
        <taxon>Fungi</taxon>
        <taxon>Dikarya</taxon>
        <taxon>Basidiomycota</taxon>
        <taxon>Agaricomycotina</taxon>
        <taxon>Agaricomycetes</taxon>
        <taxon>Polyporales</taxon>
        <taxon>Rhodofomes</taxon>
    </lineage>
</organism>
<dbReference type="PANTHER" id="PTHR12894">
    <property type="entry name" value="CNH DOMAIN CONTAINING"/>
    <property type="match status" value="1"/>
</dbReference>